<evidence type="ECO:0000313" key="1">
    <source>
        <dbReference type="EMBL" id="RNA25783.1"/>
    </source>
</evidence>
<organism evidence="1 2">
    <name type="scientific">Brachionus plicatilis</name>
    <name type="common">Marine rotifer</name>
    <name type="synonym">Brachionus muelleri</name>
    <dbReference type="NCBI Taxonomy" id="10195"/>
    <lineage>
        <taxon>Eukaryota</taxon>
        <taxon>Metazoa</taxon>
        <taxon>Spiralia</taxon>
        <taxon>Gnathifera</taxon>
        <taxon>Rotifera</taxon>
        <taxon>Eurotatoria</taxon>
        <taxon>Monogononta</taxon>
        <taxon>Pseudotrocha</taxon>
        <taxon>Ploima</taxon>
        <taxon>Brachionidae</taxon>
        <taxon>Brachionus</taxon>
    </lineage>
</organism>
<dbReference type="EMBL" id="REGN01002856">
    <property type="protein sequence ID" value="RNA25783.1"/>
    <property type="molecule type" value="Genomic_DNA"/>
</dbReference>
<protein>
    <submittedName>
        <fullName evidence="1">Uncharacterized protein</fullName>
    </submittedName>
</protein>
<comment type="caution">
    <text evidence="1">The sequence shown here is derived from an EMBL/GenBank/DDBJ whole genome shotgun (WGS) entry which is preliminary data.</text>
</comment>
<dbReference type="AlphaFoldDB" id="A0A3M7RQD5"/>
<keyword evidence="2" id="KW-1185">Reference proteome</keyword>
<gene>
    <name evidence="1" type="ORF">BpHYR1_033441</name>
</gene>
<evidence type="ECO:0000313" key="2">
    <source>
        <dbReference type="Proteomes" id="UP000276133"/>
    </source>
</evidence>
<dbReference type="Proteomes" id="UP000276133">
    <property type="component" value="Unassembled WGS sequence"/>
</dbReference>
<name>A0A3M7RQD5_BRAPC</name>
<accession>A0A3M7RQD5</accession>
<proteinExistence type="predicted"/>
<reference evidence="1 2" key="1">
    <citation type="journal article" date="2018" name="Sci. Rep.">
        <title>Genomic signatures of local adaptation to the degree of environmental predictability in rotifers.</title>
        <authorList>
            <person name="Franch-Gras L."/>
            <person name="Hahn C."/>
            <person name="Garcia-Roger E.M."/>
            <person name="Carmona M.J."/>
            <person name="Serra M."/>
            <person name="Gomez A."/>
        </authorList>
    </citation>
    <scope>NUCLEOTIDE SEQUENCE [LARGE SCALE GENOMIC DNA]</scope>
    <source>
        <strain evidence="1">HYR1</strain>
    </source>
</reference>
<sequence>MKIIDYYSIFEYLNNFLLTVELQSYRNWSNFGKYLLNSCLIINIQIVNCNNFLDPTDYHQL</sequence>